<name>A0A7H0HAQ5_9ACTN</name>
<evidence type="ECO:0000256" key="1">
    <source>
        <dbReference type="ARBA" id="ARBA00004370"/>
    </source>
</evidence>
<evidence type="ECO:0000256" key="3">
    <source>
        <dbReference type="ARBA" id="ARBA00022692"/>
    </source>
</evidence>
<feature type="transmembrane region" description="Helical" evidence="8">
    <location>
        <begin position="49"/>
        <end position="73"/>
    </location>
</feature>
<evidence type="ECO:0000313" key="9">
    <source>
        <dbReference type="EMBL" id="QNP57621.1"/>
    </source>
</evidence>
<evidence type="ECO:0000256" key="7">
    <source>
        <dbReference type="ARBA" id="ARBA00023136"/>
    </source>
</evidence>
<dbReference type="InterPro" id="IPR034804">
    <property type="entry name" value="SQR/QFR_C/D"/>
</dbReference>
<feature type="transmembrane region" description="Helical" evidence="8">
    <location>
        <begin position="146"/>
        <end position="169"/>
    </location>
</feature>
<keyword evidence="2" id="KW-0349">Heme</keyword>
<evidence type="ECO:0000256" key="8">
    <source>
        <dbReference type="SAM" id="Phobius"/>
    </source>
</evidence>
<dbReference type="Gene3D" id="1.20.1300.10">
    <property type="entry name" value="Fumarate reductase/succinate dehydrogenase, transmembrane subunit"/>
    <property type="match status" value="1"/>
</dbReference>
<keyword evidence="5 8" id="KW-1133">Transmembrane helix</keyword>
<reference evidence="9 10" key="1">
    <citation type="submission" date="2020-08" db="EMBL/GenBank/DDBJ databases">
        <title>Genome sequence of Tessaracoccus defluvii JCM 17540T.</title>
        <authorList>
            <person name="Hyun D.-W."/>
            <person name="Bae J.-W."/>
        </authorList>
    </citation>
    <scope>NUCLEOTIDE SEQUENCE [LARGE SCALE GENOMIC DNA]</scope>
    <source>
        <strain evidence="9 10">JCM 17540</strain>
    </source>
</reference>
<dbReference type="NCBIfam" id="TIGR02046">
    <property type="entry name" value="sdhC_b558_fam"/>
    <property type="match status" value="1"/>
</dbReference>
<dbReference type="Proteomes" id="UP000516117">
    <property type="component" value="Chromosome"/>
</dbReference>
<gene>
    <name evidence="9" type="ORF">H9L22_13840</name>
</gene>
<accession>A0A7H0HAQ5</accession>
<dbReference type="KEGG" id="tdf:H9L22_13840"/>
<evidence type="ECO:0000313" key="10">
    <source>
        <dbReference type="Proteomes" id="UP000516117"/>
    </source>
</evidence>
<dbReference type="GO" id="GO:0016020">
    <property type="term" value="C:membrane"/>
    <property type="evidence" value="ECO:0007669"/>
    <property type="project" value="UniProtKB-SubCell"/>
</dbReference>
<dbReference type="Pfam" id="PF01127">
    <property type="entry name" value="Sdh_cyt"/>
    <property type="match status" value="1"/>
</dbReference>
<evidence type="ECO:0000256" key="2">
    <source>
        <dbReference type="ARBA" id="ARBA00022617"/>
    </source>
</evidence>
<dbReference type="EMBL" id="CP060789">
    <property type="protein sequence ID" value="QNP57621.1"/>
    <property type="molecule type" value="Genomic_DNA"/>
</dbReference>
<organism evidence="9 10">
    <name type="scientific">Tessaracoccus defluvii</name>
    <dbReference type="NCBI Taxonomy" id="1285901"/>
    <lineage>
        <taxon>Bacteria</taxon>
        <taxon>Bacillati</taxon>
        <taxon>Actinomycetota</taxon>
        <taxon>Actinomycetes</taxon>
        <taxon>Propionibacteriales</taxon>
        <taxon>Propionibacteriaceae</taxon>
        <taxon>Tessaracoccus</taxon>
    </lineage>
</organism>
<evidence type="ECO:0000256" key="5">
    <source>
        <dbReference type="ARBA" id="ARBA00022989"/>
    </source>
</evidence>
<dbReference type="GO" id="GO:0046872">
    <property type="term" value="F:metal ion binding"/>
    <property type="evidence" value="ECO:0007669"/>
    <property type="project" value="UniProtKB-KW"/>
</dbReference>
<dbReference type="AlphaFoldDB" id="A0A7H0HAQ5"/>
<protein>
    <submittedName>
        <fullName evidence="9">Succinate dehydrogenase</fullName>
    </submittedName>
</protein>
<comment type="subcellular location">
    <subcellularLocation>
        <location evidence="1">Membrane</location>
    </subcellularLocation>
</comment>
<dbReference type="InterPro" id="IPR000701">
    <property type="entry name" value="SuccDH_FuR_B_TM-su"/>
</dbReference>
<dbReference type="SUPFAM" id="SSF81343">
    <property type="entry name" value="Fumarate reductase respiratory complex transmembrane subunits"/>
    <property type="match status" value="1"/>
</dbReference>
<sequence length="210" mass="22351">MAVSGALWAFFVAVHLFGNLKIFAGAEAFNGYSAWLRVAFYPLLPEESVLWALRVALVVGLVVHVGCAALLWARARRARGPHRARIRGARSVGAWLMPVTGIGVLAFLVIHLLDLTLGTQPIAASTYVHADAYANLVASFQRPWSATFYVAIMVLLSVHLAKGFTTMAADLGVMGRRWRAALVAVGGLLALAVLLGNGAIPILVQLGVIA</sequence>
<keyword evidence="7 8" id="KW-0472">Membrane</keyword>
<keyword evidence="6" id="KW-0408">Iron</keyword>
<proteinExistence type="predicted"/>
<keyword evidence="4" id="KW-0479">Metal-binding</keyword>
<keyword evidence="3 8" id="KW-0812">Transmembrane</keyword>
<feature type="transmembrane region" description="Helical" evidence="8">
    <location>
        <begin position="94"/>
        <end position="113"/>
    </location>
</feature>
<evidence type="ECO:0000256" key="6">
    <source>
        <dbReference type="ARBA" id="ARBA00023004"/>
    </source>
</evidence>
<keyword evidence="10" id="KW-1185">Reference proteome</keyword>
<feature type="transmembrane region" description="Helical" evidence="8">
    <location>
        <begin position="181"/>
        <end position="204"/>
    </location>
</feature>
<dbReference type="InterPro" id="IPR011138">
    <property type="entry name" value="Cytochrome_b-558"/>
</dbReference>
<evidence type="ECO:0000256" key="4">
    <source>
        <dbReference type="ARBA" id="ARBA00022723"/>
    </source>
</evidence>